<evidence type="ECO:0000313" key="2">
    <source>
        <dbReference type="Proteomes" id="UP000320176"/>
    </source>
</evidence>
<organism evidence="1 2">
    <name type="scientific">Stieleria varia</name>
    <dbReference type="NCBI Taxonomy" id="2528005"/>
    <lineage>
        <taxon>Bacteria</taxon>
        <taxon>Pseudomonadati</taxon>
        <taxon>Planctomycetota</taxon>
        <taxon>Planctomycetia</taxon>
        <taxon>Pirellulales</taxon>
        <taxon>Pirellulaceae</taxon>
        <taxon>Stieleria</taxon>
    </lineage>
</organism>
<proteinExistence type="predicted"/>
<evidence type="ECO:0000313" key="1">
    <source>
        <dbReference type="EMBL" id="TWT91492.1"/>
    </source>
</evidence>
<dbReference type="Proteomes" id="UP000320176">
    <property type="component" value="Unassembled WGS sequence"/>
</dbReference>
<name>A0A5C5ZVB6_9BACT</name>
<gene>
    <name evidence="1" type="ORF">Pla52n_65830</name>
</gene>
<protein>
    <submittedName>
        <fullName evidence="1">Uncharacterized protein</fullName>
    </submittedName>
</protein>
<comment type="caution">
    <text evidence="1">The sequence shown here is derived from an EMBL/GenBank/DDBJ whole genome shotgun (WGS) entry which is preliminary data.</text>
</comment>
<dbReference type="AlphaFoldDB" id="A0A5C5ZVB6"/>
<sequence precursor="true">MRNGLPFGHGLNDKINGPLGPVSAQVLLCFAAGMAKRNGKAPDGSRAHSLAFVCLTKIICMRSSR</sequence>
<keyword evidence="2" id="KW-1185">Reference proteome</keyword>
<reference evidence="1 2" key="1">
    <citation type="submission" date="2019-02" db="EMBL/GenBank/DDBJ databases">
        <title>Deep-cultivation of Planctomycetes and their phenomic and genomic characterization uncovers novel biology.</title>
        <authorList>
            <person name="Wiegand S."/>
            <person name="Jogler M."/>
            <person name="Boedeker C."/>
            <person name="Pinto D."/>
            <person name="Vollmers J."/>
            <person name="Rivas-Marin E."/>
            <person name="Kohn T."/>
            <person name="Peeters S.H."/>
            <person name="Heuer A."/>
            <person name="Rast P."/>
            <person name="Oberbeckmann S."/>
            <person name="Bunk B."/>
            <person name="Jeske O."/>
            <person name="Meyerdierks A."/>
            <person name="Storesund J.E."/>
            <person name="Kallscheuer N."/>
            <person name="Luecker S."/>
            <person name="Lage O.M."/>
            <person name="Pohl T."/>
            <person name="Merkel B.J."/>
            <person name="Hornburger P."/>
            <person name="Mueller R.-W."/>
            <person name="Bruemmer F."/>
            <person name="Labrenz M."/>
            <person name="Spormann A.M."/>
            <person name="Op Den Camp H."/>
            <person name="Overmann J."/>
            <person name="Amann R."/>
            <person name="Jetten M.S.M."/>
            <person name="Mascher T."/>
            <person name="Medema M.H."/>
            <person name="Devos D.P."/>
            <person name="Kaster A.-K."/>
            <person name="Ovreas L."/>
            <person name="Rohde M."/>
            <person name="Galperin M.Y."/>
            <person name="Jogler C."/>
        </authorList>
    </citation>
    <scope>NUCLEOTIDE SEQUENCE [LARGE SCALE GENOMIC DNA]</scope>
    <source>
        <strain evidence="1 2">Pla52n</strain>
    </source>
</reference>
<accession>A0A5C5ZVB6</accession>
<dbReference type="EMBL" id="SJPN01000016">
    <property type="protein sequence ID" value="TWT91492.1"/>
    <property type="molecule type" value="Genomic_DNA"/>
</dbReference>